<reference evidence="2 3" key="1">
    <citation type="journal article" date="2018" name="Nat. Ecol. Evol.">
        <title>Genomic signatures of mitonuclear coevolution across populations of Tigriopus californicus.</title>
        <authorList>
            <person name="Barreto F.S."/>
            <person name="Watson E.T."/>
            <person name="Lima T.G."/>
            <person name="Willett C.S."/>
            <person name="Edmands S."/>
            <person name="Li W."/>
            <person name="Burton R.S."/>
        </authorList>
    </citation>
    <scope>NUCLEOTIDE SEQUENCE [LARGE SCALE GENOMIC DNA]</scope>
    <source>
        <strain evidence="2 3">San Diego</strain>
    </source>
</reference>
<comment type="caution">
    <text evidence="2">The sequence shown here is derived from an EMBL/GenBank/DDBJ whole genome shotgun (WGS) entry which is preliminary data.</text>
</comment>
<gene>
    <name evidence="2" type="ORF">TCAL_14202</name>
</gene>
<evidence type="ECO:0000256" key="1">
    <source>
        <dbReference type="SAM" id="MobiDB-lite"/>
    </source>
</evidence>
<protein>
    <submittedName>
        <fullName evidence="2">Uncharacterized protein</fullName>
    </submittedName>
</protein>
<sequence length="223" mass="24852">MTPGFFPSARKWRRPLNLSLAFVMLTAVTVSAAPFSSWAGKRSTSPQFPFPSARRPDLAQMMHELQELYTSEYGDDSSLHQEEEYLPMSKRAPFSSWAGKRAPFSSWAGKRAAFSSWAGKRAPFSSWAGKRSGGTGLGDRVIEDDDSEEVSNNRRFKRSSEEELSLGSAGEPQVRSRRGANSFSAWGGKRAQLQRFTRDVHNDAMVPVRVMRPHRAAFSAWGG</sequence>
<organism evidence="2 3">
    <name type="scientific">Tigriopus californicus</name>
    <name type="common">Marine copepod</name>
    <dbReference type="NCBI Taxonomy" id="6832"/>
    <lineage>
        <taxon>Eukaryota</taxon>
        <taxon>Metazoa</taxon>
        <taxon>Ecdysozoa</taxon>
        <taxon>Arthropoda</taxon>
        <taxon>Crustacea</taxon>
        <taxon>Multicrustacea</taxon>
        <taxon>Hexanauplia</taxon>
        <taxon>Copepoda</taxon>
        <taxon>Harpacticoida</taxon>
        <taxon>Harpacticidae</taxon>
        <taxon>Tigriopus</taxon>
    </lineage>
</organism>
<name>A0A553NSP0_TIGCA</name>
<dbReference type="STRING" id="6832.A0A553NSP0"/>
<evidence type="ECO:0000313" key="3">
    <source>
        <dbReference type="Proteomes" id="UP000318571"/>
    </source>
</evidence>
<dbReference type="EMBL" id="VCGU01000010">
    <property type="protein sequence ID" value="TRY68455.1"/>
    <property type="molecule type" value="Genomic_DNA"/>
</dbReference>
<dbReference type="AlphaFoldDB" id="A0A553NSP0"/>
<evidence type="ECO:0000313" key="2">
    <source>
        <dbReference type="EMBL" id="TRY68455.1"/>
    </source>
</evidence>
<keyword evidence="3" id="KW-1185">Reference proteome</keyword>
<feature type="region of interest" description="Disordered" evidence="1">
    <location>
        <begin position="128"/>
        <end position="186"/>
    </location>
</feature>
<dbReference type="Proteomes" id="UP000318571">
    <property type="component" value="Chromosome 1"/>
</dbReference>
<proteinExistence type="predicted"/>
<accession>A0A553NSP0</accession>